<keyword evidence="2 4" id="KW-0378">Hydrolase</keyword>
<organism evidence="7 8">
    <name type="scientific">Vibrio olivae</name>
    <dbReference type="NCBI Taxonomy" id="1243002"/>
    <lineage>
        <taxon>Bacteria</taxon>
        <taxon>Pseudomonadati</taxon>
        <taxon>Pseudomonadota</taxon>
        <taxon>Gammaproteobacteria</taxon>
        <taxon>Vibrionales</taxon>
        <taxon>Vibrionaceae</taxon>
        <taxon>Vibrio</taxon>
    </lineage>
</organism>
<comment type="similarity">
    <text evidence="4">Belongs to the glycosyl hydrolase 5 (cellulase A) family.</text>
</comment>
<evidence type="ECO:0000313" key="8">
    <source>
        <dbReference type="Proteomes" id="UP001589645"/>
    </source>
</evidence>
<comment type="caution">
    <text evidence="7">The sequence shown here is derived from an EMBL/GenBank/DDBJ whole genome shotgun (WGS) entry which is preliminary data.</text>
</comment>
<dbReference type="Proteomes" id="UP001589645">
    <property type="component" value="Unassembled WGS sequence"/>
</dbReference>
<dbReference type="InterPro" id="IPR017853">
    <property type="entry name" value="GH"/>
</dbReference>
<evidence type="ECO:0000256" key="4">
    <source>
        <dbReference type="RuleBase" id="RU361153"/>
    </source>
</evidence>
<keyword evidence="3 4" id="KW-0326">Glycosidase</keyword>
<reference evidence="7 8" key="1">
    <citation type="submission" date="2024-09" db="EMBL/GenBank/DDBJ databases">
        <authorList>
            <person name="Sun Q."/>
            <person name="Mori K."/>
        </authorList>
    </citation>
    <scope>NUCLEOTIDE SEQUENCE [LARGE SCALE GENOMIC DNA]</scope>
    <source>
        <strain evidence="7 8">CECT 8064</strain>
    </source>
</reference>
<dbReference type="InterPro" id="IPR018087">
    <property type="entry name" value="Glyco_hydro_5_CS"/>
</dbReference>
<dbReference type="PANTHER" id="PTHR31297:SF17">
    <property type="entry name" value="ENDOGLUCANASE"/>
    <property type="match status" value="1"/>
</dbReference>
<evidence type="ECO:0000256" key="3">
    <source>
        <dbReference type="ARBA" id="ARBA00023295"/>
    </source>
</evidence>
<name>A0ABV5HR13_9VIBR</name>
<dbReference type="InterPro" id="IPR050386">
    <property type="entry name" value="Glycosyl_hydrolase_5"/>
</dbReference>
<keyword evidence="8" id="KW-1185">Reference proteome</keyword>
<evidence type="ECO:0000256" key="5">
    <source>
        <dbReference type="SAM" id="SignalP"/>
    </source>
</evidence>
<proteinExistence type="inferred from homology"/>
<evidence type="ECO:0000256" key="2">
    <source>
        <dbReference type="ARBA" id="ARBA00022801"/>
    </source>
</evidence>
<feature type="signal peptide" evidence="5">
    <location>
        <begin position="1"/>
        <end position="27"/>
    </location>
</feature>
<accession>A0ABV5HR13</accession>
<dbReference type="GO" id="GO:0016798">
    <property type="term" value="F:hydrolase activity, acting on glycosyl bonds"/>
    <property type="evidence" value="ECO:0007669"/>
    <property type="project" value="UniProtKB-KW"/>
</dbReference>
<dbReference type="SUPFAM" id="SSF51445">
    <property type="entry name" value="(Trans)glycosidases"/>
    <property type="match status" value="1"/>
</dbReference>
<dbReference type="Pfam" id="PF00150">
    <property type="entry name" value="Cellulase"/>
    <property type="match status" value="1"/>
</dbReference>
<dbReference type="PANTHER" id="PTHR31297">
    <property type="entry name" value="GLUCAN ENDO-1,6-BETA-GLUCOSIDASE B"/>
    <property type="match status" value="1"/>
</dbReference>
<dbReference type="PROSITE" id="PS00659">
    <property type="entry name" value="GLYCOSYL_HYDROL_F5"/>
    <property type="match status" value="1"/>
</dbReference>
<evidence type="ECO:0000313" key="7">
    <source>
        <dbReference type="EMBL" id="MFB9136700.1"/>
    </source>
</evidence>
<feature type="chain" id="PRO_5047066154" evidence="5">
    <location>
        <begin position="28"/>
        <end position="342"/>
    </location>
</feature>
<gene>
    <name evidence="7" type="ORF">ACFFUV_17160</name>
</gene>
<keyword evidence="1 5" id="KW-0732">Signal</keyword>
<dbReference type="EC" id="3.2.1.-" evidence="7"/>
<sequence>MKLVADRIILALLSCVMLAFSATSSFAQGDTYKDAFYWNKQLNPGINLDNAFVMRDGKLRAIEENHLALIASAGFKSVRIPVVWSTYTGSNAPYTIKPAFFERVDKIVNEALANNLIPIINIHHYTAVMKDPAGQEKRFLRMWEQISQHYANYSPKLMFEILNEPSQNLNGEVWNSMLNKAIRVVRKTNPERILFVGPGYYNSYTKLSAIELPRGDHNLIMSLHYYDPMNFTHQGAAWMGDISESWLGTTWRATEYQRNRVIGHFDIVAEWAENNDVPIHIGEFGAYDKADMTSRVKWTRFIREQAEKRGWSWAYWEFCYGYGIYDRHTDEWRTDLLDALLH</sequence>
<evidence type="ECO:0000256" key="1">
    <source>
        <dbReference type="ARBA" id="ARBA00022729"/>
    </source>
</evidence>
<dbReference type="Gene3D" id="3.20.20.80">
    <property type="entry name" value="Glycosidases"/>
    <property type="match status" value="1"/>
</dbReference>
<evidence type="ECO:0000259" key="6">
    <source>
        <dbReference type="Pfam" id="PF00150"/>
    </source>
</evidence>
<dbReference type="InterPro" id="IPR001547">
    <property type="entry name" value="Glyco_hydro_5"/>
</dbReference>
<feature type="domain" description="Glycoside hydrolase family 5" evidence="6">
    <location>
        <begin position="63"/>
        <end position="319"/>
    </location>
</feature>
<dbReference type="EMBL" id="JBHMEP010000006">
    <property type="protein sequence ID" value="MFB9136700.1"/>
    <property type="molecule type" value="Genomic_DNA"/>
</dbReference>
<protein>
    <submittedName>
        <fullName evidence="7">Glycoside hydrolase family 5 protein</fullName>
        <ecNumber evidence="7">3.2.1.-</ecNumber>
    </submittedName>
</protein>
<dbReference type="RefSeq" id="WP_390195068.1">
    <property type="nucleotide sequence ID" value="NZ_JBHMEP010000006.1"/>
</dbReference>